<comment type="caution">
    <text evidence="2">The sequence shown here is derived from an EMBL/GenBank/DDBJ whole genome shotgun (WGS) entry which is preliminary data.</text>
</comment>
<evidence type="ECO:0000313" key="3">
    <source>
        <dbReference type="Proteomes" id="UP001374584"/>
    </source>
</evidence>
<reference evidence="2 3" key="1">
    <citation type="submission" date="2024-01" db="EMBL/GenBank/DDBJ databases">
        <title>The genomes of 5 underutilized Papilionoideae crops provide insights into root nodulation and disease resistanc.</title>
        <authorList>
            <person name="Jiang F."/>
        </authorList>
    </citation>
    <scope>NUCLEOTIDE SEQUENCE [LARGE SCALE GENOMIC DNA]</scope>
    <source>
        <strain evidence="2">JINMINGXINNONG_FW02</strain>
        <tissue evidence="2">Leaves</tissue>
    </source>
</reference>
<feature type="compositionally biased region" description="Low complexity" evidence="1">
    <location>
        <begin position="44"/>
        <end position="62"/>
    </location>
</feature>
<protein>
    <submittedName>
        <fullName evidence="2">Uncharacterized protein</fullName>
    </submittedName>
</protein>
<proteinExistence type="predicted"/>
<keyword evidence="3" id="KW-1185">Reference proteome</keyword>
<evidence type="ECO:0000256" key="1">
    <source>
        <dbReference type="SAM" id="MobiDB-lite"/>
    </source>
</evidence>
<organism evidence="2 3">
    <name type="scientific">Phaseolus coccineus</name>
    <name type="common">Scarlet runner bean</name>
    <name type="synonym">Phaseolus multiflorus</name>
    <dbReference type="NCBI Taxonomy" id="3886"/>
    <lineage>
        <taxon>Eukaryota</taxon>
        <taxon>Viridiplantae</taxon>
        <taxon>Streptophyta</taxon>
        <taxon>Embryophyta</taxon>
        <taxon>Tracheophyta</taxon>
        <taxon>Spermatophyta</taxon>
        <taxon>Magnoliopsida</taxon>
        <taxon>eudicotyledons</taxon>
        <taxon>Gunneridae</taxon>
        <taxon>Pentapetalae</taxon>
        <taxon>rosids</taxon>
        <taxon>fabids</taxon>
        <taxon>Fabales</taxon>
        <taxon>Fabaceae</taxon>
        <taxon>Papilionoideae</taxon>
        <taxon>50 kb inversion clade</taxon>
        <taxon>NPAAA clade</taxon>
        <taxon>indigoferoid/millettioid clade</taxon>
        <taxon>Phaseoleae</taxon>
        <taxon>Phaseolus</taxon>
    </lineage>
</organism>
<feature type="compositionally biased region" description="Polar residues" evidence="1">
    <location>
        <begin position="16"/>
        <end position="38"/>
    </location>
</feature>
<sequence>MRVSTVHFPDPKEPENLNSTSLRHAHRNSSGITGTASSRYFPMQSGGPAASSKGGSQKSSLSEVTEPSSISKKRHQSKSNSKFNLSEVSHGHSTAISSISPENSHEGNLAGTTLRSHTLFTLQPSVAEGEREGAKPSRSFYTFSSKVRYGRVIEFFAQPKLLKTLWFHSKTWL</sequence>
<name>A0AAN9RQY6_PHACN</name>
<dbReference type="EMBL" id="JAYMYR010000001">
    <property type="protein sequence ID" value="KAK7382129.1"/>
    <property type="molecule type" value="Genomic_DNA"/>
</dbReference>
<accession>A0AAN9RQY6</accession>
<feature type="compositionally biased region" description="Polar residues" evidence="1">
    <location>
        <begin position="78"/>
        <end position="102"/>
    </location>
</feature>
<gene>
    <name evidence="2" type="ORF">VNO80_00845</name>
</gene>
<dbReference type="Proteomes" id="UP001374584">
    <property type="component" value="Unassembled WGS sequence"/>
</dbReference>
<evidence type="ECO:0000313" key="2">
    <source>
        <dbReference type="EMBL" id="KAK7382129.1"/>
    </source>
</evidence>
<dbReference type="AlphaFoldDB" id="A0AAN9RQY6"/>
<feature type="region of interest" description="Disordered" evidence="1">
    <location>
        <begin position="1"/>
        <end position="110"/>
    </location>
</feature>